<feature type="transmembrane region" description="Helical" evidence="8">
    <location>
        <begin position="200"/>
        <end position="219"/>
    </location>
</feature>
<keyword evidence="10" id="KW-1185">Reference proteome</keyword>
<dbReference type="InterPro" id="IPR013936">
    <property type="entry name" value="CRT-like"/>
</dbReference>
<feature type="transmembrane region" description="Helical" evidence="8">
    <location>
        <begin position="172"/>
        <end position="193"/>
    </location>
</feature>
<evidence type="ECO:0000313" key="10">
    <source>
        <dbReference type="Proteomes" id="UP001465755"/>
    </source>
</evidence>
<evidence type="ECO:0000256" key="2">
    <source>
        <dbReference type="ARBA" id="ARBA00006690"/>
    </source>
</evidence>
<keyword evidence="5 8" id="KW-1133">Transmembrane helix</keyword>
<evidence type="ECO:0000256" key="7">
    <source>
        <dbReference type="SAM" id="MobiDB-lite"/>
    </source>
</evidence>
<evidence type="ECO:0000256" key="4">
    <source>
        <dbReference type="ARBA" id="ARBA00022692"/>
    </source>
</evidence>
<dbReference type="InterPro" id="IPR037185">
    <property type="entry name" value="EmrE-like"/>
</dbReference>
<name>A0AAW1NM81_9CHLO</name>
<dbReference type="EMBL" id="JALJOQ010000203">
    <property type="protein sequence ID" value="KAK9789740.1"/>
    <property type="molecule type" value="Genomic_DNA"/>
</dbReference>
<dbReference type="PANTHER" id="PTHR31326">
    <property type="entry name" value="PROTEIN CLT2, CHLOROPLASTIC"/>
    <property type="match status" value="1"/>
</dbReference>
<dbReference type="GO" id="GO:0016020">
    <property type="term" value="C:membrane"/>
    <property type="evidence" value="ECO:0007669"/>
    <property type="project" value="UniProtKB-SubCell"/>
</dbReference>
<keyword evidence="4 8" id="KW-0812">Transmembrane</keyword>
<comment type="subcellular location">
    <subcellularLocation>
        <location evidence="1">Membrane</location>
        <topology evidence="1">Multi-pass membrane protein</topology>
    </subcellularLocation>
</comment>
<keyword evidence="3" id="KW-0813">Transport</keyword>
<dbReference type="Proteomes" id="UP001465755">
    <property type="component" value="Unassembled WGS sequence"/>
</dbReference>
<sequence>MCRHAKIGAREHETSITPRPPVTSITRVATLGTKIQDGTECNRNHKAVRRRSTFKTLAASESASGRQSPRSRGFTASQGALVLTVLVTGIVNRILYKMVLQPLGNYVFFLAQLQTFSYVLVYMTILFFRKRMGLVTSQMLQATEKQRFAFIGACEALSQVVGFLCASRLPGVVLPLLSQSMMFWQIALGRVVLNKRLKQAELVGAAAVVGGVVCAAWPSHAGGSILAQTNPIYTVLFMASLFFPAVSTILKQDIFERAKAKLGGQQLDIFVVNTFSSLAQAGFVFLLLPVLSSLRGIPLSGLPDYLLQGWTCLRGGAPTCCSDCAGAPQLAGLYIATNLAFNISILSLLRSTGNIAVSLTMSSIVPMTIWAFTLPLPFLDAAPVLGANFAGGVVILFLGLLIYNSPTWLPALQKNGSPLIKAPE</sequence>
<feature type="transmembrane region" description="Helical" evidence="8">
    <location>
        <begin position="331"/>
        <end position="349"/>
    </location>
</feature>
<evidence type="ECO:0000313" key="9">
    <source>
        <dbReference type="EMBL" id="KAK9789740.1"/>
    </source>
</evidence>
<protein>
    <submittedName>
        <fullName evidence="9">Uncharacterized protein</fullName>
    </submittedName>
</protein>
<evidence type="ECO:0000256" key="3">
    <source>
        <dbReference type="ARBA" id="ARBA00022448"/>
    </source>
</evidence>
<comment type="similarity">
    <text evidence="2">Belongs to the CRT-like transporter family.</text>
</comment>
<feature type="transmembrane region" description="Helical" evidence="8">
    <location>
        <begin position="231"/>
        <end position="250"/>
    </location>
</feature>
<dbReference type="SUPFAM" id="SSF103481">
    <property type="entry name" value="Multidrug resistance efflux transporter EmrE"/>
    <property type="match status" value="1"/>
</dbReference>
<evidence type="ECO:0000256" key="8">
    <source>
        <dbReference type="SAM" id="Phobius"/>
    </source>
</evidence>
<dbReference type="AlphaFoldDB" id="A0AAW1NM81"/>
<feature type="transmembrane region" description="Helical" evidence="8">
    <location>
        <begin position="356"/>
        <end position="378"/>
    </location>
</feature>
<feature type="transmembrane region" description="Helical" evidence="8">
    <location>
        <begin position="270"/>
        <end position="291"/>
    </location>
</feature>
<feature type="transmembrane region" description="Helical" evidence="8">
    <location>
        <begin position="107"/>
        <end position="128"/>
    </location>
</feature>
<dbReference type="PANTHER" id="PTHR31326:SF1">
    <property type="entry name" value="PROTEIN CLT2, CHLOROPLASTIC"/>
    <property type="match status" value="1"/>
</dbReference>
<reference evidence="9 10" key="1">
    <citation type="journal article" date="2024" name="Nat. Commun.">
        <title>Phylogenomics reveals the evolutionary origins of lichenization in chlorophyte algae.</title>
        <authorList>
            <person name="Puginier C."/>
            <person name="Libourel C."/>
            <person name="Otte J."/>
            <person name="Skaloud P."/>
            <person name="Haon M."/>
            <person name="Grisel S."/>
            <person name="Petersen M."/>
            <person name="Berrin J.G."/>
            <person name="Delaux P.M."/>
            <person name="Dal Grande F."/>
            <person name="Keller J."/>
        </authorList>
    </citation>
    <scope>NUCLEOTIDE SEQUENCE [LARGE SCALE GENOMIC DNA]</scope>
    <source>
        <strain evidence="9 10">SAG 2036</strain>
    </source>
</reference>
<feature type="transmembrane region" description="Helical" evidence="8">
    <location>
        <begin position="74"/>
        <end position="95"/>
    </location>
</feature>
<accession>A0AAW1NM81</accession>
<comment type="caution">
    <text evidence="9">The sequence shown here is derived from an EMBL/GenBank/DDBJ whole genome shotgun (WGS) entry which is preliminary data.</text>
</comment>
<evidence type="ECO:0000256" key="6">
    <source>
        <dbReference type="ARBA" id="ARBA00023136"/>
    </source>
</evidence>
<evidence type="ECO:0000256" key="1">
    <source>
        <dbReference type="ARBA" id="ARBA00004141"/>
    </source>
</evidence>
<dbReference type="Pfam" id="PF08627">
    <property type="entry name" value="CRT-like"/>
    <property type="match status" value="1"/>
</dbReference>
<feature type="transmembrane region" description="Helical" evidence="8">
    <location>
        <begin position="148"/>
        <end position="166"/>
    </location>
</feature>
<feature type="region of interest" description="Disordered" evidence="7">
    <location>
        <begin position="1"/>
        <end position="20"/>
    </location>
</feature>
<proteinExistence type="inferred from homology"/>
<feature type="transmembrane region" description="Helical" evidence="8">
    <location>
        <begin position="384"/>
        <end position="403"/>
    </location>
</feature>
<gene>
    <name evidence="9" type="ORF">WJX73_001036</name>
</gene>
<evidence type="ECO:0000256" key="5">
    <source>
        <dbReference type="ARBA" id="ARBA00022989"/>
    </source>
</evidence>
<keyword evidence="6 8" id="KW-0472">Membrane</keyword>
<organism evidence="9 10">
    <name type="scientific">Symbiochloris irregularis</name>
    <dbReference type="NCBI Taxonomy" id="706552"/>
    <lineage>
        <taxon>Eukaryota</taxon>
        <taxon>Viridiplantae</taxon>
        <taxon>Chlorophyta</taxon>
        <taxon>core chlorophytes</taxon>
        <taxon>Trebouxiophyceae</taxon>
        <taxon>Trebouxiales</taxon>
        <taxon>Trebouxiaceae</taxon>
        <taxon>Symbiochloris</taxon>
    </lineage>
</organism>